<dbReference type="Gene3D" id="2.40.10.410">
    <property type="entry name" value="FlgT, C-terminal domain"/>
    <property type="match status" value="1"/>
</dbReference>
<name>A0A6B1G565_9CHLR</name>
<dbReference type="EMBL" id="VYDA01000217">
    <property type="protein sequence ID" value="MYH61254.1"/>
    <property type="molecule type" value="Genomic_DNA"/>
</dbReference>
<feature type="compositionally biased region" description="Polar residues" evidence="1">
    <location>
        <begin position="121"/>
        <end position="132"/>
    </location>
</feature>
<comment type="caution">
    <text evidence="2">The sequence shown here is derived from an EMBL/GenBank/DDBJ whole genome shotgun (WGS) entry which is preliminary data.</text>
</comment>
<feature type="compositionally biased region" description="Basic and acidic residues" evidence="1">
    <location>
        <begin position="134"/>
        <end position="144"/>
    </location>
</feature>
<reference evidence="2" key="1">
    <citation type="submission" date="2019-09" db="EMBL/GenBank/DDBJ databases">
        <title>Characterisation of the sponge microbiome using genome-centric metagenomics.</title>
        <authorList>
            <person name="Engelberts J.P."/>
            <person name="Robbins S.J."/>
            <person name="De Goeij J.M."/>
            <person name="Aranda M."/>
            <person name="Bell S.C."/>
            <person name="Webster N.S."/>
        </authorList>
    </citation>
    <scope>NUCLEOTIDE SEQUENCE</scope>
    <source>
        <strain evidence="2">SB0675_bin_29</strain>
    </source>
</reference>
<sequence>MTEPIRGKVAQVLSPRDIALNVGSANGVVVGMDFDVIDQAEIKDPDTEELLGHIELSKARLRVTDVQEKLAVATTYRETRTQRLDGSLALGSFSRSLMPSSWLAEYESLKTSERSWEKGSAVSTGDSVVQVTNENERNREGEKR</sequence>
<organism evidence="2">
    <name type="scientific">Caldilineaceae bacterium SB0675_bin_29</name>
    <dbReference type="NCBI Taxonomy" id="2605266"/>
    <lineage>
        <taxon>Bacteria</taxon>
        <taxon>Bacillati</taxon>
        <taxon>Chloroflexota</taxon>
        <taxon>Caldilineae</taxon>
        <taxon>Caldilineales</taxon>
        <taxon>Caldilineaceae</taxon>
    </lineage>
</organism>
<evidence type="ECO:0000313" key="2">
    <source>
        <dbReference type="EMBL" id="MYH61254.1"/>
    </source>
</evidence>
<dbReference type="AlphaFoldDB" id="A0A6B1G565"/>
<gene>
    <name evidence="2" type="ORF">F4148_05670</name>
</gene>
<accession>A0A6B1G565</accession>
<protein>
    <submittedName>
        <fullName evidence="2">Uncharacterized protein</fullName>
    </submittedName>
</protein>
<feature type="region of interest" description="Disordered" evidence="1">
    <location>
        <begin position="114"/>
        <end position="144"/>
    </location>
</feature>
<evidence type="ECO:0000256" key="1">
    <source>
        <dbReference type="SAM" id="MobiDB-lite"/>
    </source>
</evidence>
<proteinExistence type="predicted"/>
<dbReference type="InterPro" id="IPR038165">
    <property type="entry name" value="FlgT_C_sf"/>
</dbReference>